<evidence type="ECO:0000313" key="5">
    <source>
        <dbReference type="Proteomes" id="UP000657574"/>
    </source>
</evidence>
<evidence type="ECO:0000256" key="1">
    <source>
        <dbReference type="ARBA" id="ARBA00022729"/>
    </source>
</evidence>
<dbReference type="InterPro" id="IPR039331">
    <property type="entry name" value="PAPs-like"/>
</dbReference>
<comment type="caution">
    <text evidence="4">The sequence shown here is derived from an EMBL/GenBank/DDBJ whole genome shotgun (WGS) entry which is preliminary data.</text>
</comment>
<keyword evidence="1" id="KW-0732">Signal</keyword>
<dbReference type="PANTHER" id="PTHR22953">
    <property type="entry name" value="ACID PHOSPHATASE RELATED"/>
    <property type="match status" value="1"/>
</dbReference>
<dbReference type="InterPro" id="IPR004843">
    <property type="entry name" value="Calcineurin-like_PHP"/>
</dbReference>
<reference evidence="4" key="2">
    <citation type="submission" date="2020-09" db="EMBL/GenBank/DDBJ databases">
        <authorList>
            <person name="Sun Q."/>
            <person name="Ohkuma M."/>
        </authorList>
    </citation>
    <scope>NUCLEOTIDE SEQUENCE</scope>
    <source>
        <strain evidence="4">JCM 3086</strain>
    </source>
</reference>
<evidence type="ECO:0000259" key="2">
    <source>
        <dbReference type="Pfam" id="PF00149"/>
    </source>
</evidence>
<dbReference type="Pfam" id="PF00149">
    <property type="entry name" value="Metallophos"/>
    <property type="match status" value="1"/>
</dbReference>
<dbReference type="Gene3D" id="2.60.40.380">
    <property type="entry name" value="Purple acid phosphatase-like, N-terminal"/>
    <property type="match status" value="1"/>
</dbReference>
<dbReference type="Proteomes" id="UP000657574">
    <property type="component" value="Unassembled WGS sequence"/>
</dbReference>
<dbReference type="InterPro" id="IPR029052">
    <property type="entry name" value="Metallo-depent_PP-like"/>
</dbReference>
<feature type="domain" description="Calcineurin-like phosphoesterase" evidence="2">
    <location>
        <begin position="317"/>
        <end position="499"/>
    </location>
</feature>
<dbReference type="InterPro" id="IPR008963">
    <property type="entry name" value="Purple_acid_Pase-like_N"/>
</dbReference>
<sequence>MHGGGDGPADTTAVLRNGLEGLLFAYCPDKAVAADPVHSGAVQCDGVVPGHTVLEVSHTGVGAVGGSAEGLAAERWLKGARFTFHSLRAHLPSRLWRERTAVNSDEKLFASFMSRRGVLTATGVAGATLAVGPLLGAGPAAAAAQDKTPAQAGGDGPASVLGVPAADPVNTPAVNGLHLQFGSDASAEVVVSWHTLRPVKNARVLLGNAKGAYTHTFGAETVSYTDAKSGQDVYAHHAHLTGLRPDTDHVYLAAHDGAQPEFGSFTTAPRGRTALRFTSFGDQGTPTLGKLSNGTYVNDNLGSPAAGNLPAGVERVRPLFHLFNGDLCYANLATDRVRTWSDFWDNNTRSARFRPWMPAPGNHENELGNGPIGYQAFQTYFALPRQDGQSDTTRGLWYSMTAGSVKVIFLANDDVCYQDGGNSYVRGYSGGAQKKWLEKELKAARADRGIDWIVVCMHQVAISTADQFNGADLGIRQEWLPLFDRYGVDLVVCGHEHHYERSHPVRGQQQNATLTPIPAATRTDVIDTTQGTVHMVIGGGGTSAPSNQLFFNPPACRVITSVTAPDSSTGKRSPVYTREDAPWSAVRDAANSYGFASFDVDPGKPGGLTTITVTYYDVTGTQGEMKPFETFTLQRPRRDA</sequence>
<dbReference type="EMBL" id="BMQA01000043">
    <property type="protein sequence ID" value="GGJ53048.1"/>
    <property type="molecule type" value="Genomic_DNA"/>
</dbReference>
<feature type="domain" description="Purple acid phosphatase N-terminal" evidence="3">
    <location>
        <begin position="176"/>
        <end position="267"/>
    </location>
</feature>
<accession>A0A917L8Y1</accession>
<dbReference type="Pfam" id="PF16656">
    <property type="entry name" value="Pur_ac_phosph_N"/>
    <property type="match status" value="1"/>
</dbReference>
<dbReference type="GO" id="GO:0046872">
    <property type="term" value="F:metal ion binding"/>
    <property type="evidence" value="ECO:0007669"/>
    <property type="project" value="InterPro"/>
</dbReference>
<dbReference type="InterPro" id="IPR015914">
    <property type="entry name" value="PAPs_N"/>
</dbReference>
<dbReference type="SUPFAM" id="SSF56300">
    <property type="entry name" value="Metallo-dependent phosphatases"/>
    <property type="match status" value="1"/>
</dbReference>
<gene>
    <name evidence="4" type="ORF">GCM10010121_074810</name>
</gene>
<dbReference type="Gene3D" id="3.60.21.10">
    <property type="match status" value="1"/>
</dbReference>
<dbReference type="AlphaFoldDB" id="A0A917L8Y1"/>
<evidence type="ECO:0000313" key="4">
    <source>
        <dbReference type="EMBL" id="GGJ53048.1"/>
    </source>
</evidence>
<keyword evidence="5" id="KW-1185">Reference proteome</keyword>
<name>A0A917L8Y1_9ACTN</name>
<reference evidence="4" key="1">
    <citation type="journal article" date="2014" name="Int. J. Syst. Evol. Microbiol.">
        <title>Complete genome sequence of Corynebacterium casei LMG S-19264T (=DSM 44701T), isolated from a smear-ripened cheese.</title>
        <authorList>
            <consortium name="US DOE Joint Genome Institute (JGI-PGF)"/>
            <person name="Walter F."/>
            <person name="Albersmeier A."/>
            <person name="Kalinowski J."/>
            <person name="Ruckert C."/>
        </authorList>
    </citation>
    <scope>NUCLEOTIDE SEQUENCE</scope>
    <source>
        <strain evidence="4">JCM 3086</strain>
    </source>
</reference>
<proteinExistence type="predicted"/>
<dbReference type="GO" id="GO:0003993">
    <property type="term" value="F:acid phosphatase activity"/>
    <property type="evidence" value="ECO:0007669"/>
    <property type="project" value="InterPro"/>
</dbReference>
<dbReference type="SUPFAM" id="SSF49363">
    <property type="entry name" value="Purple acid phosphatase, N-terminal domain"/>
    <property type="match status" value="1"/>
</dbReference>
<dbReference type="PANTHER" id="PTHR22953:SF153">
    <property type="entry name" value="PURPLE ACID PHOSPHATASE"/>
    <property type="match status" value="1"/>
</dbReference>
<protein>
    <recommendedName>
        <fullName evidence="6">Metallophosphoesterase</fullName>
    </recommendedName>
</protein>
<evidence type="ECO:0000259" key="3">
    <source>
        <dbReference type="Pfam" id="PF16656"/>
    </source>
</evidence>
<evidence type="ECO:0008006" key="6">
    <source>
        <dbReference type="Google" id="ProtNLM"/>
    </source>
</evidence>
<organism evidence="4 5">
    <name type="scientific">Streptomyces brasiliensis</name>
    <dbReference type="NCBI Taxonomy" id="1954"/>
    <lineage>
        <taxon>Bacteria</taxon>
        <taxon>Bacillati</taxon>
        <taxon>Actinomycetota</taxon>
        <taxon>Actinomycetes</taxon>
        <taxon>Kitasatosporales</taxon>
        <taxon>Streptomycetaceae</taxon>
        <taxon>Streptomyces</taxon>
    </lineage>
</organism>